<dbReference type="Proteomes" id="UP000002035">
    <property type="component" value="Unassembled WGS sequence"/>
</dbReference>
<evidence type="ECO:0000313" key="2">
    <source>
        <dbReference type="Proteomes" id="UP000002035"/>
    </source>
</evidence>
<proteinExistence type="predicted"/>
<accession>C5FUK6</accession>
<name>C5FUK6_ARTOC</name>
<evidence type="ECO:0000313" key="1">
    <source>
        <dbReference type="EMBL" id="EEQ33590.1"/>
    </source>
</evidence>
<protein>
    <submittedName>
        <fullName evidence="1">Uncharacterized protein</fullName>
    </submittedName>
</protein>
<dbReference type="HOGENOM" id="CLU_1586086_0_0_1"/>
<reference evidence="2" key="1">
    <citation type="journal article" date="2012" name="MBio">
        <title>Comparative genome analysis of Trichophyton rubrum and related dermatophytes reveals candidate genes involved in infection.</title>
        <authorList>
            <person name="Martinez D.A."/>
            <person name="Oliver B.G."/>
            <person name="Graeser Y."/>
            <person name="Goldberg J.M."/>
            <person name="Li W."/>
            <person name="Martinez-Rossi N.M."/>
            <person name="Monod M."/>
            <person name="Shelest E."/>
            <person name="Barton R.C."/>
            <person name="Birch E."/>
            <person name="Brakhage A.A."/>
            <person name="Chen Z."/>
            <person name="Gurr S.J."/>
            <person name="Heiman D."/>
            <person name="Heitman J."/>
            <person name="Kosti I."/>
            <person name="Rossi A."/>
            <person name="Saif S."/>
            <person name="Samalova M."/>
            <person name="Saunders C.W."/>
            <person name="Shea T."/>
            <person name="Summerbell R.C."/>
            <person name="Xu J."/>
            <person name="Young S."/>
            <person name="Zeng Q."/>
            <person name="Birren B.W."/>
            <person name="Cuomo C.A."/>
            <person name="White T.C."/>
        </authorList>
    </citation>
    <scope>NUCLEOTIDE SEQUENCE [LARGE SCALE GENOMIC DNA]</scope>
    <source>
        <strain evidence="2">ATCC MYA-4605 / CBS 113480</strain>
    </source>
</reference>
<dbReference type="RefSeq" id="XP_002844445.1">
    <property type="nucleotide sequence ID" value="XM_002844399.1"/>
</dbReference>
<keyword evidence="2" id="KW-1185">Reference proteome</keyword>
<dbReference type="GeneID" id="9230886"/>
<organism evidence="1 2">
    <name type="scientific">Arthroderma otae (strain ATCC MYA-4605 / CBS 113480)</name>
    <name type="common">Microsporum canis</name>
    <dbReference type="NCBI Taxonomy" id="554155"/>
    <lineage>
        <taxon>Eukaryota</taxon>
        <taxon>Fungi</taxon>
        <taxon>Dikarya</taxon>
        <taxon>Ascomycota</taxon>
        <taxon>Pezizomycotina</taxon>
        <taxon>Eurotiomycetes</taxon>
        <taxon>Eurotiomycetidae</taxon>
        <taxon>Onygenales</taxon>
        <taxon>Arthrodermataceae</taxon>
        <taxon>Microsporum</taxon>
    </lineage>
</organism>
<dbReference type="AlphaFoldDB" id="C5FUK6"/>
<dbReference type="VEuPathDB" id="FungiDB:MCYG_06409"/>
<dbReference type="EMBL" id="DS995706">
    <property type="protein sequence ID" value="EEQ33590.1"/>
    <property type="molecule type" value="Genomic_DNA"/>
</dbReference>
<gene>
    <name evidence="1" type="ORF">MCYG_06409</name>
</gene>
<sequence length="168" mass="18004">MPTLYIKPKAARGLQMLESAVMLTSGSSVCPLRHSPLFYTHVIFIKRALAADGNSQSPRLTQRVKAVDESRAGGLARANGAREKDLTLGRAVPSPSSRSAPGEAHYYALNFKMLSSLTEMHVHVSPLGEEHAPFCIMPVTTLLPSPYIDGGRLADAGVRSFANGCLVT</sequence>